<sequence>MLFYGVSVLFYLNILKVVATGVRFVDGGYDNILVAIHDQIKQPRDCNDVLNTLEASFHNLSTSLYRASDNRAFLRSVTILLPRSWNLPACNRRLGRNYGESYSKADFRVVQNPGVLLDSVFTQQSAGCGQNGDYVNIPFKIFGGKSESNERYGNLGKTLLHEWAKYRYGVFDEFGYPNDPLYPAWFRDNDQVSHTGCSNVPVVGTILNGCDPKNRDCQFKPSMENNSDVRTSLMYMHFLPNATEFCDSTTHKDLPPTKHNILCQGRSTKDVIFSHPDFSTSFDSVFTNVSFTYKQPRSARYVLALDSSSSMEEKENWKFVRVGLRRFLLRDMPNGTEVGLVSFSTKASALTNAAIPLSNEVVREQVISKIPDFPDSKPEKCFYCAVEEAIKIFESSGTALGNTIIVITTGINDSDISSALVLAKSKRVKISIISYAGNPEGLGYIASETGGIYSVIPEKSIGSRSHLSMLIQLGDSLLRILNHHQIEGTEEAGFNPILIHEAEYPGPETRRIVNGTFSTDHSLGETTFSLYFYSRDKPGIRRLWLTAPDGTVSEGRTEEPMASLYFSSIKPITMAGTWRYSFEQEPIEYQSHYVKVTSRRKQSTPPITSQLRFSNDVTSMGNSNTPVVIYAVVKYGEMPIIDASAYVTVSYEESNHTKEEYVQLLDNGKGDPDITANDGIYSRYFIPPTGGEKDYKLTLFVSDNSGKAYSIRTQVRRFARALTVEPELSMCCGSIISVPQEMREYIGSFQRMTEAAPLRIDASGKDEYPPSRITDLRVEVDGNTVSLTWSAPGGDFDSGKAYSYEIRYSTSSSDLRSNFQSGMPISIYDSPLDYESPSYFEFSFDKYDDIFYFAICAFDANGQHGDVSNLVSVYIPAPPTTTTSTETPSTIAPAAQAQGLSFAAMSGIAAGAFLALVLIILACCSVIYKRKRTNKDSAYKSPNLYGKSVSSGIINPSLKEPEKLLRAGNDENDGKSLSVIYAENMASNPPVHWSASQLLAEHERRQSPFIGHQNYRAYEGNNNPNAQQYYPGLTPDTNSSVYNGYYHNAPTLPFPSQGERYSPYARGSSPPSDSVHSGNSDGRMLPNDYDTSVEYSQNSVKVPPPTLPKPVRPVTAQQPSTLQGSFTSLVSDKKKRNITQV</sequence>
<feature type="compositionally biased region" description="Polar residues" evidence="2">
    <location>
        <begin position="1089"/>
        <end position="1099"/>
    </location>
</feature>
<organism evidence="7 8">
    <name type="scientific">Artemia franciscana</name>
    <name type="common">Brine shrimp</name>
    <name type="synonym">Artemia sanfranciscana</name>
    <dbReference type="NCBI Taxonomy" id="6661"/>
    <lineage>
        <taxon>Eukaryota</taxon>
        <taxon>Metazoa</taxon>
        <taxon>Ecdysozoa</taxon>
        <taxon>Arthropoda</taxon>
        <taxon>Crustacea</taxon>
        <taxon>Branchiopoda</taxon>
        <taxon>Anostraca</taxon>
        <taxon>Artemiidae</taxon>
        <taxon>Artemia</taxon>
    </lineage>
</organism>
<dbReference type="GO" id="GO:0032991">
    <property type="term" value="C:protein-containing complex"/>
    <property type="evidence" value="ECO:0007669"/>
    <property type="project" value="UniProtKB-ARBA"/>
</dbReference>
<protein>
    <submittedName>
        <fullName evidence="7">Uncharacterized protein</fullName>
    </submittedName>
</protein>
<name>A0AA88LC89_ARTSF</name>
<feature type="compositionally biased region" description="Polar residues" evidence="2">
    <location>
        <begin position="1116"/>
        <end position="1130"/>
    </location>
</feature>
<dbReference type="GO" id="GO:0005576">
    <property type="term" value="C:extracellular region"/>
    <property type="evidence" value="ECO:0007669"/>
    <property type="project" value="UniProtKB-SubCell"/>
</dbReference>
<keyword evidence="3" id="KW-1133">Transmembrane helix</keyword>
<evidence type="ECO:0000256" key="2">
    <source>
        <dbReference type="SAM" id="MobiDB-lite"/>
    </source>
</evidence>
<dbReference type="SMART" id="SM00327">
    <property type="entry name" value="VWA"/>
    <property type="match status" value="1"/>
</dbReference>
<dbReference type="PROSITE" id="PS50234">
    <property type="entry name" value="VWFA"/>
    <property type="match status" value="1"/>
</dbReference>
<evidence type="ECO:0000256" key="3">
    <source>
        <dbReference type="SAM" id="Phobius"/>
    </source>
</evidence>
<proteinExistence type="predicted"/>
<feature type="signal peptide" evidence="4">
    <location>
        <begin position="1"/>
        <end position="19"/>
    </location>
</feature>
<dbReference type="InterPro" id="IPR003961">
    <property type="entry name" value="FN3_dom"/>
</dbReference>
<feature type="compositionally biased region" description="Pro residues" evidence="2">
    <location>
        <begin position="1102"/>
        <end position="1111"/>
    </location>
</feature>
<comment type="caution">
    <text evidence="7">The sequence shown here is derived from an EMBL/GenBank/DDBJ whole genome shotgun (WGS) entry which is preliminary data.</text>
</comment>
<dbReference type="Proteomes" id="UP001187531">
    <property type="component" value="Unassembled WGS sequence"/>
</dbReference>
<dbReference type="InterPro" id="IPR036116">
    <property type="entry name" value="FN3_sf"/>
</dbReference>
<dbReference type="InterPro" id="IPR013642">
    <property type="entry name" value="CLCA_N"/>
</dbReference>
<dbReference type="PROSITE" id="PS50853">
    <property type="entry name" value="FN3"/>
    <property type="match status" value="1"/>
</dbReference>
<dbReference type="Pfam" id="PF08434">
    <property type="entry name" value="CLCA"/>
    <property type="match status" value="1"/>
</dbReference>
<dbReference type="AlphaFoldDB" id="A0AA88LC89"/>
<reference evidence="7" key="1">
    <citation type="submission" date="2023-07" db="EMBL/GenBank/DDBJ databases">
        <title>Chromosome-level genome assembly of Artemia franciscana.</title>
        <authorList>
            <person name="Jo E."/>
        </authorList>
    </citation>
    <scope>NUCLEOTIDE SEQUENCE</scope>
    <source>
        <tissue evidence="7">Whole body</tissue>
    </source>
</reference>
<evidence type="ECO:0000256" key="1">
    <source>
        <dbReference type="ARBA" id="ARBA00004239"/>
    </source>
</evidence>
<keyword evidence="3" id="KW-0472">Membrane</keyword>
<evidence type="ECO:0000256" key="4">
    <source>
        <dbReference type="SAM" id="SignalP"/>
    </source>
</evidence>
<gene>
    <name evidence="7" type="ORF">QYM36_010605</name>
</gene>
<feature type="transmembrane region" description="Helical" evidence="3">
    <location>
        <begin position="902"/>
        <end position="928"/>
    </location>
</feature>
<dbReference type="InterPro" id="IPR036465">
    <property type="entry name" value="vWFA_dom_sf"/>
</dbReference>
<dbReference type="InterPro" id="IPR013783">
    <property type="entry name" value="Ig-like_fold"/>
</dbReference>
<keyword evidence="4" id="KW-0732">Signal</keyword>
<dbReference type="EMBL" id="JAVRJZ010000012">
    <property type="protein sequence ID" value="KAK2716085.1"/>
    <property type="molecule type" value="Genomic_DNA"/>
</dbReference>
<keyword evidence="8" id="KW-1185">Reference proteome</keyword>
<dbReference type="SUPFAM" id="SSF53300">
    <property type="entry name" value="vWA-like"/>
    <property type="match status" value="1"/>
</dbReference>
<comment type="subcellular location">
    <subcellularLocation>
        <location evidence="1">Secreted</location>
        <location evidence="1">Extracellular space</location>
    </subcellularLocation>
</comment>
<feature type="domain" description="Fibronectin type-III" evidence="6">
    <location>
        <begin position="769"/>
        <end position="878"/>
    </location>
</feature>
<accession>A0AA88LC89</accession>
<feature type="domain" description="VWFA" evidence="5">
    <location>
        <begin position="300"/>
        <end position="477"/>
    </location>
</feature>
<feature type="region of interest" description="Disordered" evidence="2">
    <location>
        <begin position="1053"/>
        <end position="1141"/>
    </location>
</feature>
<evidence type="ECO:0000313" key="7">
    <source>
        <dbReference type="EMBL" id="KAK2716085.1"/>
    </source>
</evidence>
<feature type="chain" id="PRO_5041659119" evidence="4">
    <location>
        <begin position="20"/>
        <end position="1141"/>
    </location>
</feature>
<evidence type="ECO:0000313" key="8">
    <source>
        <dbReference type="Proteomes" id="UP001187531"/>
    </source>
</evidence>
<dbReference type="Gene3D" id="3.40.50.410">
    <property type="entry name" value="von Willebrand factor, type A domain"/>
    <property type="match status" value="1"/>
</dbReference>
<evidence type="ECO:0000259" key="5">
    <source>
        <dbReference type="PROSITE" id="PS50234"/>
    </source>
</evidence>
<feature type="compositionally biased region" description="Polar residues" evidence="2">
    <location>
        <begin position="1069"/>
        <end position="1080"/>
    </location>
</feature>
<dbReference type="CDD" id="cd00198">
    <property type="entry name" value="vWFA"/>
    <property type="match status" value="1"/>
</dbReference>
<dbReference type="Pfam" id="PF00092">
    <property type="entry name" value="VWA"/>
    <property type="match status" value="1"/>
</dbReference>
<keyword evidence="3" id="KW-0812">Transmembrane</keyword>
<evidence type="ECO:0000259" key="6">
    <source>
        <dbReference type="PROSITE" id="PS50853"/>
    </source>
</evidence>
<dbReference type="Gene3D" id="2.60.40.10">
    <property type="entry name" value="Immunoglobulins"/>
    <property type="match status" value="1"/>
</dbReference>
<dbReference type="InterPro" id="IPR002035">
    <property type="entry name" value="VWF_A"/>
</dbReference>
<dbReference type="SUPFAM" id="SSF49265">
    <property type="entry name" value="Fibronectin type III"/>
    <property type="match status" value="1"/>
</dbReference>